<evidence type="ECO:0000256" key="4">
    <source>
        <dbReference type="RuleBase" id="RU003946"/>
    </source>
</evidence>
<dbReference type="Pfam" id="PF00245">
    <property type="entry name" value="Alk_phosphatase"/>
    <property type="match status" value="1"/>
</dbReference>
<dbReference type="EC" id="3.1.3.1" evidence="6"/>
<evidence type="ECO:0000256" key="5">
    <source>
        <dbReference type="SAM" id="SignalP"/>
    </source>
</evidence>
<keyword evidence="1" id="KW-0597">Phosphoprotein</keyword>
<dbReference type="AlphaFoldDB" id="A0A0R3K3N6"/>
<comment type="cofactor">
    <cofactor evidence="3">
        <name>Mg(2+)</name>
        <dbReference type="ChEBI" id="CHEBI:18420"/>
    </cofactor>
    <text evidence="3">Binds 1 Mg(2+) ion.</text>
</comment>
<dbReference type="GO" id="GO:0046872">
    <property type="term" value="F:metal ion binding"/>
    <property type="evidence" value="ECO:0007669"/>
    <property type="project" value="UniProtKB-KW"/>
</dbReference>
<feature type="binding site" evidence="3">
    <location>
        <position position="289"/>
    </location>
    <ligand>
        <name>Mg(2+)</name>
        <dbReference type="ChEBI" id="CHEBI:18420"/>
    </ligand>
</feature>
<feature type="signal peptide" evidence="5">
    <location>
        <begin position="1"/>
        <end position="26"/>
    </location>
</feature>
<dbReference type="SMART" id="SM00098">
    <property type="entry name" value="alkPPc"/>
    <property type="match status" value="1"/>
</dbReference>
<feature type="binding site" evidence="3">
    <location>
        <position position="298"/>
    </location>
    <ligand>
        <name>Zn(2+)</name>
        <dbReference type="ChEBI" id="CHEBI:29105"/>
        <label>2</label>
    </ligand>
</feature>
<dbReference type="InterPro" id="IPR001952">
    <property type="entry name" value="Alkaline_phosphatase"/>
</dbReference>
<comment type="similarity">
    <text evidence="4">Belongs to the alkaline phosphatase family.</text>
</comment>
<feature type="active site" description="Phosphoserine intermediate" evidence="2">
    <location>
        <position position="101"/>
    </location>
</feature>
<evidence type="ECO:0000256" key="2">
    <source>
        <dbReference type="PIRSR" id="PIRSR601952-1"/>
    </source>
</evidence>
<feature type="binding site" evidence="3">
    <location>
        <position position="294"/>
    </location>
    <ligand>
        <name>Zn(2+)</name>
        <dbReference type="ChEBI" id="CHEBI:29105"/>
        <label>2</label>
    </ligand>
</feature>
<dbReference type="InterPro" id="IPR017850">
    <property type="entry name" value="Alkaline_phosphatase_core_sf"/>
</dbReference>
<dbReference type="STRING" id="908809.ABG79_00470"/>
<evidence type="ECO:0000256" key="3">
    <source>
        <dbReference type="PIRSR" id="PIRSR601952-2"/>
    </source>
</evidence>
<keyword evidence="3" id="KW-0460">Magnesium</keyword>
<dbReference type="SUPFAM" id="SSF53649">
    <property type="entry name" value="Alkaline phosphatase-like"/>
    <property type="match status" value="1"/>
</dbReference>
<comment type="cofactor">
    <cofactor evidence="3">
        <name>Zn(2+)</name>
        <dbReference type="ChEBI" id="CHEBI:29105"/>
    </cofactor>
    <text evidence="3">Binds 2 Zn(2+) ions.</text>
</comment>
<evidence type="ECO:0000313" key="7">
    <source>
        <dbReference type="Proteomes" id="UP000052015"/>
    </source>
</evidence>
<dbReference type="EMBL" id="LKHP01000002">
    <property type="protein sequence ID" value="KRQ87669.1"/>
    <property type="molecule type" value="Genomic_DNA"/>
</dbReference>
<keyword evidence="3" id="KW-0479">Metal-binding</keyword>
<proteinExistence type="inferred from homology"/>
<feature type="chain" id="PRO_5006441778" evidence="5">
    <location>
        <begin position="27"/>
        <end position="571"/>
    </location>
</feature>
<feature type="binding site" evidence="3">
    <location>
        <position position="169"/>
    </location>
    <ligand>
        <name>Mg(2+)</name>
        <dbReference type="ChEBI" id="CHEBI:18420"/>
    </ligand>
</feature>
<dbReference type="PANTHER" id="PTHR11596">
    <property type="entry name" value="ALKALINE PHOSPHATASE"/>
    <property type="match status" value="1"/>
</dbReference>
<dbReference type="Gene3D" id="1.10.60.40">
    <property type="match status" value="1"/>
</dbReference>
<evidence type="ECO:0000313" key="6">
    <source>
        <dbReference type="EMBL" id="KRQ87669.1"/>
    </source>
</evidence>
<protein>
    <submittedName>
        <fullName evidence="6">Alkaline phosphatase 4</fullName>
        <ecNumber evidence="6">3.1.3.1</ecNumber>
    </submittedName>
</protein>
<dbReference type="Proteomes" id="UP000052015">
    <property type="component" value="Unassembled WGS sequence"/>
</dbReference>
<keyword evidence="3" id="KW-0862">Zinc</keyword>
<feature type="binding site" evidence="3">
    <location>
        <position position="56"/>
    </location>
    <ligand>
        <name>Mg(2+)</name>
        <dbReference type="ChEBI" id="CHEBI:18420"/>
    </ligand>
</feature>
<gene>
    <name evidence="6" type="primary">phoA</name>
    <name evidence="6" type="ORF">ABG79_00470</name>
</gene>
<organism evidence="6 7">
    <name type="scientific">Caloramator mitchellensis</name>
    <dbReference type="NCBI Taxonomy" id="908809"/>
    <lineage>
        <taxon>Bacteria</taxon>
        <taxon>Bacillati</taxon>
        <taxon>Bacillota</taxon>
        <taxon>Clostridia</taxon>
        <taxon>Eubacteriales</taxon>
        <taxon>Clostridiaceae</taxon>
        <taxon>Caloramator</taxon>
    </lineage>
</organism>
<keyword evidence="6" id="KW-0378">Hydrolase</keyword>
<keyword evidence="5" id="KW-0732">Signal</keyword>
<dbReference type="OrthoDB" id="9794455at2"/>
<comment type="caution">
    <text evidence="6">The sequence shown here is derived from an EMBL/GenBank/DDBJ whole genome shotgun (WGS) entry which is preliminary data.</text>
</comment>
<dbReference type="GO" id="GO:0004035">
    <property type="term" value="F:alkaline phosphatase activity"/>
    <property type="evidence" value="ECO:0007669"/>
    <property type="project" value="UniProtKB-EC"/>
</dbReference>
<name>A0A0R3K3N6_CALMK</name>
<sequence length="571" mass="63060">MSKFKKVLSLLLSAVLIFAYSSTVIATPSKIKKKPIVVPQTVNPKLVKNVIFLIPDGTSISHITLTRWYNFAKYGKNKLAVDEIATGLVKTYWSDGIITDSAPAGSAMATGFKTYNKYISVLPEKISMPGIPAVKADDIQKPIATVLEAAKLAGKSTGLVVTCEIPHATPASFSSHYYSRSDEYTLVEQQVYQNIDVVLGGGLDFLDPAKRKDKEDLLNILKKRGYQVVTTPEELSNAKSQKLWGLFAPVNLNRDFDRDPSKQPSLYDMTKKAIEILSKDKDGFFLMVEGSMVDWSSHSNDPIGVISEFLAFDKAVEYALNFAKRDKNTLVIVAPDHGNGGLSIGSSESNSKYDKMPLSDVVDTLTKAKITATKLYELLNKDMSISEIKTIVGENYGIIDLTDEEANKILDYLKSPPKGVYFENIVGPMISKRACIGWTTTGHTGEDVPLYVYHPRNVRLSGVVQNTDLAKYIAEAMNVSLDSVSKKLFVSAKSIENKVVSVNIDTTDANNPVLKITTNSNKIIILPVYKDYAILNNKEIKLSGITICTNLEKVSDLNYWFFSEDVVKLIK</sequence>
<feature type="binding site" evidence="3">
    <location>
        <position position="167"/>
    </location>
    <ligand>
        <name>Mg(2+)</name>
        <dbReference type="ChEBI" id="CHEBI:18420"/>
    </ligand>
</feature>
<reference evidence="6 7" key="1">
    <citation type="submission" date="2015-09" db="EMBL/GenBank/DDBJ databases">
        <title>Draft genome sequence of a Caloramator mitchellensis, a moderate thermophile from the Great Artesian Basin of Australia.</title>
        <authorList>
            <person name="Patel B.K."/>
        </authorList>
    </citation>
    <scope>NUCLEOTIDE SEQUENCE [LARGE SCALE GENOMIC DNA]</scope>
    <source>
        <strain evidence="6 7">VF08</strain>
    </source>
</reference>
<evidence type="ECO:0000256" key="1">
    <source>
        <dbReference type="ARBA" id="ARBA00022553"/>
    </source>
</evidence>
<accession>A0A0R3K3N6</accession>
<dbReference type="RefSeq" id="WP_057976729.1">
    <property type="nucleotide sequence ID" value="NZ_LKHP01000002.1"/>
</dbReference>
<dbReference type="PRINTS" id="PR00113">
    <property type="entry name" value="ALKPHPHTASE"/>
</dbReference>
<feature type="binding site" evidence="3">
    <location>
        <position position="336"/>
    </location>
    <ligand>
        <name>Zn(2+)</name>
        <dbReference type="ChEBI" id="CHEBI:29105"/>
        <label>2</label>
    </ligand>
</feature>
<feature type="binding site" evidence="3">
    <location>
        <position position="443"/>
    </location>
    <ligand>
        <name>Zn(2+)</name>
        <dbReference type="ChEBI" id="CHEBI:29105"/>
        <label>2</label>
    </ligand>
</feature>
<dbReference type="CDD" id="cd16012">
    <property type="entry name" value="ALP"/>
    <property type="match status" value="1"/>
</dbReference>
<dbReference type="PANTHER" id="PTHR11596:SF5">
    <property type="entry name" value="ALKALINE PHOSPHATASE"/>
    <property type="match status" value="1"/>
</dbReference>
<dbReference type="Gene3D" id="3.40.720.10">
    <property type="entry name" value="Alkaline Phosphatase, subunit A"/>
    <property type="match status" value="1"/>
</dbReference>
<dbReference type="PATRIC" id="fig|908809.3.peg.475"/>
<feature type="binding site" evidence="3">
    <location>
        <position position="56"/>
    </location>
    <ligand>
        <name>Zn(2+)</name>
        <dbReference type="ChEBI" id="CHEBI:29105"/>
        <label>2</label>
    </ligand>
</feature>
<feature type="binding site" evidence="3">
    <location>
        <position position="337"/>
    </location>
    <ligand>
        <name>Zn(2+)</name>
        <dbReference type="ChEBI" id="CHEBI:29105"/>
        <label>2</label>
    </ligand>
</feature>
<keyword evidence="7" id="KW-1185">Reference proteome</keyword>